<dbReference type="PANTHER" id="PTHR43646">
    <property type="entry name" value="GLYCOSYLTRANSFERASE"/>
    <property type="match status" value="1"/>
</dbReference>
<gene>
    <name evidence="7" type="ORF">A3G45_01935</name>
</gene>
<keyword evidence="5" id="KW-0472">Membrane</keyword>
<feature type="domain" description="Glycosyltransferase 2-like" evidence="6">
    <location>
        <begin position="6"/>
        <end position="155"/>
    </location>
</feature>
<reference evidence="7 8" key="1">
    <citation type="journal article" date="2016" name="Nat. Commun.">
        <title>Thousands of microbial genomes shed light on interconnected biogeochemical processes in an aquifer system.</title>
        <authorList>
            <person name="Anantharaman K."/>
            <person name="Brown C.T."/>
            <person name="Hug L.A."/>
            <person name="Sharon I."/>
            <person name="Castelle C.J."/>
            <person name="Probst A.J."/>
            <person name="Thomas B.C."/>
            <person name="Singh A."/>
            <person name="Wilkins M.J."/>
            <person name="Karaoz U."/>
            <person name="Brodie E.L."/>
            <person name="Williams K.H."/>
            <person name="Hubbard S.S."/>
            <person name="Banfield J.F."/>
        </authorList>
    </citation>
    <scope>NUCLEOTIDE SEQUENCE [LARGE SCALE GENOMIC DNA]</scope>
</reference>
<comment type="caution">
    <text evidence="7">The sequence shown here is derived from an EMBL/GenBank/DDBJ whole genome shotgun (WGS) entry which is preliminary data.</text>
</comment>
<dbReference type="Proteomes" id="UP000178632">
    <property type="component" value="Unassembled WGS sequence"/>
</dbReference>
<dbReference type="AlphaFoldDB" id="A0A1G2IPP0"/>
<name>A0A1G2IPP0_9BACT</name>
<keyword evidence="2" id="KW-1003">Cell membrane</keyword>
<evidence type="ECO:0000256" key="4">
    <source>
        <dbReference type="ARBA" id="ARBA00022679"/>
    </source>
</evidence>
<dbReference type="SUPFAM" id="SSF53448">
    <property type="entry name" value="Nucleotide-diphospho-sugar transferases"/>
    <property type="match status" value="1"/>
</dbReference>
<evidence type="ECO:0000259" key="6">
    <source>
        <dbReference type="Pfam" id="PF00535"/>
    </source>
</evidence>
<dbReference type="Pfam" id="PF00535">
    <property type="entry name" value="Glycos_transf_2"/>
    <property type="match status" value="1"/>
</dbReference>
<sequence length="237" mass="26792">MKESLSIVIPTFNEEKLLPALLESIRKQSGVKVEVIISDNNSTDNTRKIADSFGAKVVDGGLPAKARNNGAKMATNDIILFLDADVILPAPDFLKKTLLEFSKDNLGIATCEFYPMSEKTIDKLFHQAANFYLKKTHTIMPHIPGFCIFVRKDIHKKINGFDETIKLAEDHDYAQRSSHVAKFGFLKSYPIIVSVRRFERDGRFNIAAKYALCEAHIFLNGPIRSDIFKYTFGYPKK</sequence>
<dbReference type="InterPro" id="IPR001173">
    <property type="entry name" value="Glyco_trans_2-like"/>
</dbReference>
<dbReference type="GO" id="GO:0016757">
    <property type="term" value="F:glycosyltransferase activity"/>
    <property type="evidence" value="ECO:0007669"/>
    <property type="project" value="UniProtKB-KW"/>
</dbReference>
<dbReference type="InterPro" id="IPR029044">
    <property type="entry name" value="Nucleotide-diphossugar_trans"/>
</dbReference>
<comment type="subcellular location">
    <subcellularLocation>
        <location evidence="1">Cell membrane</location>
    </subcellularLocation>
</comment>
<dbReference type="GO" id="GO:0005886">
    <property type="term" value="C:plasma membrane"/>
    <property type="evidence" value="ECO:0007669"/>
    <property type="project" value="UniProtKB-SubCell"/>
</dbReference>
<keyword evidence="3" id="KW-0328">Glycosyltransferase</keyword>
<dbReference type="PANTHER" id="PTHR43646:SF2">
    <property type="entry name" value="GLYCOSYLTRANSFERASE 2-LIKE DOMAIN-CONTAINING PROTEIN"/>
    <property type="match status" value="1"/>
</dbReference>
<organism evidence="7 8">
    <name type="scientific">Candidatus Staskawiczbacteria bacterium RIFCSPLOWO2_12_FULL_37_15</name>
    <dbReference type="NCBI Taxonomy" id="1802218"/>
    <lineage>
        <taxon>Bacteria</taxon>
        <taxon>Candidatus Staskawicziibacteriota</taxon>
    </lineage>
</organism>
<keyword evidence="4" id="KW-0808">Transferase</keyword>
<evidence type="ECO:0000256" key="1">
    <source>
        <dbReference type="ARBA" id="ARBA00004236"/>
    </source>
</evidence>
<proteinExistence type="predicted"/>
<evidence type="ECO:0000256" key="3">
    <source>
        <dbReference type="ARBA" id="ARBA00022676"/>
    </source>
</evidence>
<evidence type="ECO:0000256" key="2">
    <source>
        <dbReference type="ARBA" id="ARBA00022475"/>
    </source>
</evidence>
<evidence type="ECO:0000313" key="7">
    <source>
        <dbReference type="EMBL" id="OGZ76735.1"/>
    </source>
</evidence>
<protein>
    <recommendedName>
        <fullName evidence="6">Glycosyltransferase 2-like domain-containing protein</fullName>
    </recommendedName>
</protein>
<dbReference type="EMBL" id="MHPE01000027">
    <property type="protein sequence ID" value="OGZ76735.1"/>
    <property type="molecule type" value="Genomic_DNA"/>
</dbReference>
<dbReference type="Gene3D" id="3.90.550.10">
    <property type="entry name" value="Spore Coat Polysaccharide Biosynthesis Protein SpsA, Chain A"/>
    <property type="match status" value="1"/>
</dbReference>
<evidence type="ECO:0000313" key="8">
    <source>
        <dbReference type="Proteomes" id="UP000178632"/>
    </source>
</evidence>
<evidence type="ECO:0000256" key="5">
    <source>
        <dbReference type="ARBA" id="ARBA00023136"/>
    </source>
</evidence>
<accession>A0A1G2IPP0</accession>